<organism evidence="1 2">
    <name type="scientific">Phytophthora sojae (strain P6497)</name>
    <name type="common">Soybean stem and root rot agent</name>
    <name type="synonym">Phytophthora megasperma f. sp. glycines</name>
    <dbReference type="NCBI Taxonomy" id="1094619"/>
    <lineage>
        <taxon>Eukaryota</taxon>
        <taxon>Sar</taxon>
        <taxon>Stramenopiles</taxon>
        <taxon>Oomycota</taxon>
        <taxon>Peronosporomycetes</taxon>
        <taxon>Peronosporales</taxon>
        <taxon>Peronosporaceae</taxon>
        <taxon>Phytophthora</taxon>
    </lineage>
</organism>
<dbReference type="AlphaFoldDB" id="G4YNB5"/>
<protein>
    <recommendedName>
        <fullName evidence="3">HTH CENPB-type domain-containing protein</fullName>
    </recommendedName>
</protein>
<accession>G4YNB5</accession>
<sequence>IAAQVAQGNGHLIRMPCTVIGRILSEDAEDGLAFWIRDLRREGVPVSPLILQMKNRAVAA</sequence>
<proteinExistence type="predicted"/>
<evidence type="ECO:0000313" key="1">
    <source>
        <dbReference type="EMBL" id="EGZ30068.1"/>
    </source>
</evidence>
<evidence type="ECO:0008006" key="3">
    <source>
        <dbReference type="Google" id="ProtNLM"/>
    </source>
</evidence>
<dbReference type="KEGG" id="psoj:PHYSODRAFT_469350"/>
<dbReference type="GeneID" id="20653805"/>
<dbReference type="Proteomes" id="UP000002640">
    <property type="component" value="Unassembled WGS sequence"/>
</dbReference>
<gene>
    <name evidence="1" type="ORF">PHYSODRAFT_469350</name>
</gene>
<dbReference type="RefSeq" id="XP_009517343.1">
    <property type="nucleotide sequence ID" value="XM_009519048.1"/>
</dbReference>
<dbReference type="InParanoid" id="G4YNB5"/>
<dbReference type="EMBL" id="JH159151">
    <property type="protein sequence ID" value="EGZ30068.1"/>
    <property type="molecule type" value="Genomic_DNA"/>
</dbReference>
<reference evidence="1 2" key="1">
    <citation type="journal article" date="2006" name="Science">
        <title>Phytophthora genome sequences uncover evolutionary origins and mechanisms of pathogenesis.</title>
        <authorList>
            <person name="Tyler B.M."/>
            <person name="Tripathy S."/>
            <person name="Zhang X."/>
            <person name="Dehal P."/>
            <person name="Jiang R.H."/>
            <person name="Aerts A."/>
            <person name="Arredondo F.D."/>
            <person name="Baxter L."/>
            <person name="Bensasson D."/>
            <person name="Beynon J.L."/>
            <person name="Chapman J."/>
            <person name="Damasceno C.M."/>
            <person name="Dorrance A.E."/>
            <person name="Dou D."/>
            <person name="Dickerman A.W."/>
            <person name="Dubchak I.L."/>
            <person name="Garbelotto M."/>
            <person name="Gijzen M."/>
            <person name="Gordon S.G."/>
            <person name="Govers F."/>
            <person name="Grunwald N.J."/>
            <person name="Huang W."/>
            <person name="Ivors K.L."/>
            <person name="Jones R.W."/>
            <person name="Kamoun S."/>
            <person name="Krampis K."/>
            <person name="Lamour K.H."/>
            <person name="Lee M.K."/>
            <person name="McDonald W.H."/>
            <person name="Medina M."/>
            <person name="Meijer H.J."/>
            <person name="Nordberg E.K."/>
            <person name="Maclean D.J."/>
            <person name="Ospina-Giraldo M.D."/>
            <person name="Morris P.F."/>
            <person name="Phuntumart V."/>
            <person name="Putnam N.H."/>
            <person name="Rash S."/>
            <person name="Rose J.K."/>
            <person name="Sakihama Y."/>
            <person name="Salamov A.A."/>
            <person name="Savidor A."/>
            <person name="Scheuring C.F."/>
            <person name="Smith B.M."/>
            <person name="Sobral B.W."/>
            <person name="Terry A."/>
            <person name="Torto-Alalibo T.A."/>
            <person name="Win J."/>
            <person name="Xu Z."/>
            <person name="Zhang H."/>
            <person name="Grigoriev I.V."/>
            <person name="Rokhsar D.S."/>
            <person name="Boore J.L."/>
        </authorList>
    </citation>
    <scope>NUCLEOTIDE SEQUENCE [LARGE SCALE GENOMIC DNA]</scope>
    <source>
        <strain evidence="1 2">P6497</strain>
    </source>
</reference>
<feature type="non-terminal residue" evidence="1">
    <location>
        <position position="1"/>
    </location>
</feature>
<name>G4YNB5_PHYSP</name>
<keyword evidence="2" id="KW-1185">Reference proteome</keyword>
<dbReference type="SMR" id="G4YNB5"/>
<evidence type="ECO:0000313" key="2">
    <source>
        <dbReference type="Proteomes" id="UP000002640"/>
    </source>
</evidence>